<dbReference type="GO" id="GO:0047200">
    <property type="term" value="F:tetrahydrodipicolinate N-acetyltransferase activity"/>
    <property type="evidence" value="ECO:0007669"/>
    <property type="project" value="UniProtKB-EC"/>
</dbReference>
<dbReference type="EMBL" id="LXEQ01000002">
    <property type="protein sequence ID" value="OAT33177.1"/>
    <property type="molecule type" value="Genomic_DNA"/>
</dbReference>
<protein>
    <submittedName>
        <fullName evidence="1">2,3,4,5-tetrahydropyridine-2,6-dicarboxylate N-acetyltransferase</fullName>
        <ecNumber evidence="1">2.3.1.89</ecNumber>
    </submittedName>
</protein>
<dbReference type="EC" id="2.3.1.89" evidence="1"/>
<sequence>MASSGINAQVKFSTMREIEDMQPCGLLSQKLSDFGKQVKEQFIHLLEFYSETTEQQKLFLDRPGHKQTIRAYCDAVEIAAMFNSLPPGWTQAELINKLQQFQDDQTGLLPDPHSPPGLDDQPEQLSDSLSRYHLLAVGYALETLGSELLHQVAVIENMDSVTLFKQLNNLPWENNAWGGGDWIDCYATGLYLNIKMFGSGKRPDDLFGWLSIHCDINSGLWGLPTTEEGWLQPVNGFYRLTRGSFAQFNIPLPYPERSIDTVLVHSRDLRFFSAETLNACNVLDVAHPLWLCLKQTDYRRVEICNWAKNMLNEVLKFWVPGRGFAFQLSQQQDTGLQGTEMWLSIIYILADLCDLSFSLGYTPKGVHRLEPALSLAMK</sequence>
<keyword evidence="2" id="KW-1185">Reference proteome</keyword>
<dbReference type="Proteomes" id="UP000078407">
    <property type="component" value="Unassembled WGS sequence"/>
</dbReference>
<organism evidence="1 2">
    <name type="scientific">Buttiauxella ferragutiae ATCC 51602</name>
    <dbReference type="NCBI Taxonomy" id="1354252"/>
    <lineage>
        <taxon>Bacteria</taxon>
        <taxon>Pseudomonadati</taxon>
        <taxon>Pseudomonadota</taxon>
        <taxon>Gammaproteobacteria</taxon>
        <taxon>Enterobacterales</taxon>
        <taxon>Enterobacteriaceae</taxon>
        <taxon>Buttiauxella</taxon>
    </lineage>
</organism>
<keyword evidence="1" id="KW-0808">Transferase</keyword>
<keyword evidence="1" id="KW-0012">Acyltransferase</keyword>
<name>A0ABX2WDU9_9ENTR</name>
<gene>
    <name evidence="1" type="ORF">M976_00283</name>
</gene>
<proteinExistence type="predicted"/>
<accession>A0ABX2WDU9</accession>
<evidence type="ECO:0000313" key="2">
    <source>
        <dbReference type="Proteomes" id="UP000078407"/>
    </source>
</evidence>
<evidence type="ECO:0000313" key="1">
    <source>
        <dbReference type="EMBL" id="OAT33177.1"/>
    </source>
</evidence>
<reference evidence="1 2" key="1">
    <citation type="submission" date="2016-04" db="EMBL/GenBank/DDBJ databases">
        <title>ATOL: Assembling a taxonomically balanced genome-scale reconstruction of the evolutionary history of the Enterobacteriaceae.</title>
        <authorList>
            <person name="Plunkett G.III."/>
            <person name="Neeno-Eckwall E.C."/>
            <person name="Glasner J.D."/>
            <person name="Perna N.T."/>
        </authorList>
    </citation>
    <scope>NUCLEOTIDE SEQUENCE [LARGE SCALE GENOMIC DNA]</scope>
    <source>
        <strain evidence="1 2">ATCC 51602</strain>
    </source>
</reference>
<comment type="caution">
    <text evidence="1">The sequence shown here is derived from an EMBL/GenBank/DDBJ whole genome shotgun (WGS) entry which is preliminary data.</text>
</comment>